<feature type="domain" description="Alpha/beta hydrolase fold-3" evidence="4">
    <location>
        <begin position="256"/>
        <end position="409"/>
    </location>
</feature>
<reference evidence="5" key="1">
    <citation type="submission" date="2020-07" db="EMBL/GenBank/DDBJ databases">
        <title>A long reads based de novo assembly of the rainbow trout Arlee double haploid line genome.</title>
        <authorList>
            <person name="Gao G."/>
            <person name="Palti Y."/>
        </authorList>
    </citation>
    <scope>NUCLEOTIDE SEQUENCE [LARGE SCALE GENOMIC DNA]</scope>
</reference>
<feature type="domain" description="Alpha/beta hydrolase fold-3" evidence="4">
    <location>
        <begin position="466"/>
        <end position="529"/>
    </location>
</feature>
<dbReference type="Pfam" id="PF07859">
    <property type="entry name" value="Abhydrolase_3"/>
    <property type="match status" value="2"/>
</dbReference>
<evidence type="ECO:0000256" key="3">
    <source>
        <dbReference type="PROSITE-ProRule" id="PRU10038"/>
    </source>
</evidence>
<evidence type="ECO:0000259" key="4">
    <source>
        <dbReference type="Pfam" id="PF07859"/>
    </source>
</evidence>
<dbReference type="Ensembl" id="ENSOMYT00000143523.1">
    <property type="protein sequence ID" value="ENSOMYP00000143885.1"/>
    <property type="gene ID" value="ENSOMYG00000017883.2"/>
</dbReference>
<dbReference type="PANTHER" id="PTHR48081:SF28">
    <property type="entry name" value="ALPHA_BETA HYDROLASE FOLD-3 DOMAIN-CONTAINING PROTEIN"/>
    <property type="match status" value="1"/>
</dbReference>
<dbReference type="InterPro" id="IPR033140">
    <property type="entry name" value="Lipase_GDXG_put_SER_AS"/>
</dbReference>
<dbReference type="PROSITE" id="PS01174">
    <property type="entry name" value="LIPASE_GDXG_SER"/>
    <property type="match status" value="1"/>
</dbReference>
<dbReference type="Proteomes" id="UP000694395">
    <property type="component" value="Chromosome 24"/>
</dbReference>
<evidence type="ECO:0000313" key="5">
    <source>
        <dbReference type="Ensembl" id="ENSOMYP00000143885.1"/>
    </source>
</evidence>
<keyword evidence="6" id="KW-1185">Reference proteome</keyword>
<comment type="similarity">
    <text evidence="1">Belongs to the 'GDXG' lipolytic enzyme family.</text>
</comment>
<name>A0A8K9Y8Q8_ONCMY</name>
<reference evidence="5" key="3">
    <citation type="submission" date="2025-09" db="UniProtKB">
        <authorList>
            <consortium name="Ensembl"/>
        </authorList>
    </citation>
    <scope>IDENTIFICATION</scope>
</reference>
<gene>
    <name evidence="5" type="primary">LOC110503426</name>
</gene>
<feature type="active site" evidence="3">
    <location>
        <position position="338"/>
    </location>
</feature>
<dbReference type="PANTHER" id="PTHR48081">
    <property type="entry name" value="AB HYDROLASE SUPERFAMILY PROTEIN C4A8.06C"/>
    <property type="match status" value="1"/>
</dbReference>
<dbReference type="GO" id="GO:0016787">
    <property type="term" value="F:hydrolase activity"/>
    <property type="evidence" value="ECO:0007669"/>
    <property type="project" value="UniProtKB-KW"/>
</dbReference>
<evidence type="ECO:0000256" key="2">
    <source>
        <dbReference type="ARBA" id="ARBA00022801"/>
    </source>
</evidence>
<dbReference type="AlphaFoldDB" id="A0A8K9Y8Q8"/>
<organism evidence="5 6">
    <name type="scientific">Oncorhynchus mykiss</name>
    <name type="common">Rainbow trout</name>
    <name type="synonym">Salmo gairdneri</name>
    <dbReference type="NCBI Taxonomy" id="8022"/>
    <lineage>
        <taxon>Eukaryota</taxon>
        <taxon>Metazoa</taxon>
        <taxon>Chordata</taxon>
        <taxon>Craniata</taxon>
        <taxon>Vertebrata</taxon>
        <taxon>Euteleostomi</taxon>
        <taxon>Actinopterygii</taxon>
        <taxon>Neopterygii</taxon>
        <taxon>Teleostei</taxon>
        <taxon>Protacanthopterygii</taxon>
        <taxon>Salmoniformes</taxon>
        <taxon>Salmonidae</taxon>
        <taxon>Salmoninae</taxon>
        <taxon>Oncorhynchus</taxon>
    </lineage>
</organism>
<proteinExistence type="inferred from homology"/>
<dbReference type="InterPro" id="IPR013094">
    <property type="entry name" value="AB_hydrolase_3"/>
</dbReference>
<reference evidence="5" key="2">
    <citation type="submission" date="2025-08" db="UniProtKB">
        <authorList>
            <consortium name="Ensembl"/>
        </authorList>
    </citation>
    <scope>IDENTIFICATION</scope>
</reference>
<accession>A0A8K9Y8Q8</accession>
<keyword evidence="2" id="KW-0378">Hydrolase</keyword>
<evidence type="ECO:0000256" key="1">
    <source>
        <dbReference type="ARBA" id="ARBA00010515"/>
    </source>
</evidence>
<protein>
    <submittedName>
        <fullName evidence="5">Arylacetamide deacetylase</fullName>
    </submittedName>
</protein>
<dbReference type="InterPro" id="IPR050300">
    <property type="entry name" value="GDXG_lipolytic_enzyme"/>
</dbReference>
<evidence type="ECO:0000313" key="6">
    <source>
        <dbReference type="Proteomes" id="UP000694395"/>
    </source>
</evidence>
<dbReference type="InterPro" id="IPR029058">
    <property type="entry name" value="AB_hydrolase_fold"/>
</dbReference>
<dbReference type="Gene3D" id="3.40.50.1820">
    <property type="entry name" value="alpha/beta hydrolase"/>
    <property type="match status" value="1"/>
</dbReference>
<sequence>MNLSLSISFYPYFSLPPSLPPPLSLSLCFLSSLTTSLLNAFIHSLPLVSSPGLFPWSLPLVSSPGLFPWSLPLVSSPGLFPWSPSGLFPWSPSGLFPWSPSGLFPWSPSGLFPWSPSGLFPWSPSGLFPWSPSGLFPWSPSGLFPWSPSGLFPWSPGLVPWSPSGLVSLLPRLSAFHLSLPLCSNMPLRLSLQADFSELLGLKDYMGVMMFITFAERVVPVSDQRVHVTEELFDEVEVVVYQPKLQGGDTELRRAVIYLHGGGWCLGSARMGPYDLLARQMVMDLNSVVVSVEYRLAPEHHFPVPYEDVYRAVKHFLQSGVLAQYSVDPGRIAVSGDSAGGNLAAAVSQQLQQDPEQQLQLKVQALLYPVLQALDLNTPSYQQNQNMPILPRTLMVRFWSEYFTSDKTFFRAMMTNTHNSPDSAALLKFVNWSAFLPESYRGKYNYSAPVVALSVGGVGSDGPSRSIADPRASPLLVPDAVLRSLPKAYVLTCEYDVLRDDGVMYAARLRRAGVEVTHEHYAGGFHGALMFTMWPTDFLIGRTMTENLIRWLQHNL</sequence>
<dbReference type="SUPFAM" id="SSF53474">
    <property type="entry name" value="alpha/beta-Hydrolases"/>
    <property type="match status" value="1"/>
</dbReference>
<dbReference type="GeneTree" id="ENSGT00940000155975"/>